<protein>
    <submittedName>
        <fullName evidence="3">Uncharacterized protein</fullName>
    </submittedName>
</protein>
<accession>A0A4Q4T7P4</accession>
<dbReference type="Proteomes" id="UP000293360">
    <property type="component" value="Unassembled WGS sequence"/>
</dbReference>
<dbReference type="OrthoDB" id="5368516at2759"/>
<feature type="compositionally biased region" description="Polar residues" evidence="1">
    <location>
        <begin position="309"/>
        <end position="326"/>
    </location>
</feature>
<feature type="transmembrane region" description="Helical" evidence="2">
    <location>
        <begin position="12"/>
        <end position="33"/>
    </location>
</feature>
<dbReference type="STRING" id="155417.A0A4Q4T7P4"/>
<keyword evidence="2" id="KW-1133">Transmembrane helix</keyword>
<comment type="caution">
    <text evidence="3">The sequence shown here is derived from an EMBL/GenBank/DDBJ whole genome shotgun (WGS) entry which is preliminary data.</text>
</comment>
<feature type="region of interest" description="Disordered" evidence="1">
    <location>
        <begin position="257"/>
        <end position="326"/>
    </location>
</feature>
<gene>
    <name evidence="3" type="ORF">DL764_006619</name>
</gene>
<evidence type="ECO:0000313" key="3">
    <source>
        <dbReference type="EMBL" id="RYP00043.1"/>
    </source>
</evidence>
<dbReference type="EMBL" id="QJNU01000398">
    <property type="protein sequence ID" value="RYP00043.1"/>
    <property type="molecule type" value="Genomic_DNA"/>
</dbReference>
<evidence type="ECO:0000256" key="1">
    <source>
        <dbReference type="SAM" id="MobiDB-lite"/>
    </source>
</evidence>
<keyword evidence="4" id="KW-1185">Reference proteome</keyword>
<evidence type="ECO:0000313" key="4">
    <source>
        <dbReference type="Proteomes" id="UP000293360"/>
    </source>
</evidence>
<name>A0A4Q4T7P4_9PEZI</name>
<sequence length="384" mass="40954">MDSGGRTSLTLGMVSSVVANVSGLMTGGLYLFLRSSTISTIGPKDKIGDYSCQKIKQNMRHRGPCSVDFNDHIVQLVPAPRPLRTAESQEKFITAEEGNDFELENNRTSRNLNQRVFGDYDQLRPHTAFDSGFPLMAPEPHQMSMSPSRTHVQKPPASYSLFPNNHPDMSSVALLPSTTYSPNSDADIAEPKSLYVPDPTSSLMPPAHIGSGSRGHHRRDSSLASTATVQIGLRFSNIDDIGHLAGKASGEAERVHSLGCPNKLGSTGSKRPSPLTGVRHAGSMIPNPSTGNASPYPETMKSLPPLPASSPTVAQTPPQTLSPTVYSPSVYDPSVYGPPGTASPSRGRIISPKGVGFNTPGRAITSDGSVAVPAPLRIRRLLER</sequence>
<reference evidence="3 4" key="1">
    <citation type="submission" date="2018-06" db="EMBL/GenBank/DDBJ databases">
        <title>Complete Genomes of Monosporascus.</title>
        <authorList>
            <person name="Robinson A.J."/>
            <person name="Natvig D.O."/>
        </authorList>
    </citation>
    <scope>NUCLEOTIDE SEQUENCE [LARGE SCALE GENOMIC DNA]</scope>
    <source>
        <strain evidence="3 4">CBS 110550</strain>
    </source>
</reference>
<keyword evidence="2" id="KW-0812">Transmembrane</keyword>
<dbReference type="AlphaFoldDB" id="A0A4Q4T7P4"/>
<proteinExistence type="predicted"/>
<keyword evidence="2" id="KW-0472">Membrane</keyword>
<organism evidence="3 4">
    <name type="scientific">Monosporascus ibericus</name>
    <dbReference type="NCBI Taxonomy" id="155417"/>
    <lineage>
        <taxon>Eukaryota</taxon>
        <taxon>Fungi</taxon>
        <taxon>Dikarya</taxon>
        <taxon>Ascomycota</taxon>
        <taxon>Pezizomycotina</taxon>
        <taxon>Sordariomycetes</taxon>
        <taxon>Xylariomycetidae</taxon>
        <taxon>Xylariales</taxon>
        <taxon>Xylariales incertae sedis</taxon>
        <taxon>Monosporascus</taxon>
    </lineage>
</organism>
<evidence type="ECO:0000256" key="2">
    <source>
        <dbReference type="SAM" id="Phobius"/>
    </source>
</evidence>